<feature type="region of interest" description="Disordered" evidence="1">
    <location>
        <begin position="42"/>
        <end position="72"/>
    </location>
</feature>
<sequence length="436" mass="49997">SKYDFCDSFLDLEGSNTSDDMALIDDDEDILQRCKTRKRKAYVIDSDSEESEDEEGKDDDRSTSDSSSDDESLDFTLRKYGKLSNDLRLQLHREELIDWLKEVEKDPSAGRQILDVRREELEKAAHWRQEDRNQLDIQFDIRIPGSSIKGFYVIKSEGKRNRLSSYYTTGMRQGFSQTKSDTNAAYRDAQHPLQQKISASKNTSNENRPPLDIIYAASLVRRDNMGTDPFETIKRLEPVQNGAGMEDYIGSYCGSMGRSSMRLTHFSPSSEGQSFIFDKTVGSEDPDFCAEKKIVLCDSTNTKEVGEGFLMIHGVGRYIITETATPSADLILKAQQYAIDGVSMFRYIEEGDRSHPPPWATLDQVTTLPYTVSPKDVILRFDPDHPDEKRYYKTIKNFGRLVEQFGDPPPSYFVTMNNSRERFRLEFEQLRQARSH</sequence>
<dbReference type="EMBL" id="LNIX01000001">
    <property type="protein sequence ID" value="OXA61284.1"/>
    <property type="molecule type" value="Genomic_DNA"/>
</dbReference>
<evidence type="ECO:0000313" key="2">
    <source>
        <dbReference type="EMBL" id="OXA61284.1"/>
    </source>
</evidence>
<evidence type="ECO:0000256" key="1">
    <source>
        <dbReference type="SAM" id="MobiDB-lite"/>
    </source>
</evidence>
<reference evidence="2 3" key="1">
    <citation type="submission" date="2015-12" db="EMBL/GenBank/DDBJ databases">
        <title>The genome of Folsomia candida.</title>
        <authorList>
            <person name="Faddeeva A."/>
            <person name="Derks M.F."/>
            <person name="Anvar Y."/>
            <person name="Smit S."/>
            <person name="Van Straalen N."/>
            <person name="Roelofs D."/>
        </authorList>
    </citation>
    <scope>NUCLEOTIDE SEQUENCE [LARGE SCALE GENOMIC DNA]</scope>
    <source>
        <strain evidence="2 3">VU population</strain>
        <tissue evidence="2">Whole body</tissue>
    </source>
</reference>
<name>A0A226EW18_FOLCA</name>
<proteinExistence type="predicted"/>
<gene>
    <name evidence="2" type="ORF">Fcan01_02530</name>
</gene>
<accession>A0A226EW18</accession>
<protein>
    <submittedName>
        <fullName evidence="2">Uncharacterized protein</fullName>
    </submittedName>
</protein>
<evidence type="ECO:0000313" key="3">
    <source>
        <dbReference type="Proteomes" id="UP000198287"/>
    </source>
</evidence>
<feature type="compositionally biased region" description="Acidic residues" evidence="1">
    <location>
        <begin position="46"/>
        <end position="57"/>
    </location>
</feature>
<dbReference type="Proteomes" id="UP000198287">
    <property type="component" value="Unassembled WGS sequence"/>
</dbReference>
<dbReference type="AlphaFoldDB" id="A0A226EW18"/>
<comment type="caution">
    <text evidence="2">The sequence shown here is derived from an EMBL/GenBank/DDBJ whole genome shotgun (WGS) entry which is preliminary data.</text>
</comment>
<feature type="non-terminal residue" evidence="2">
    <location>
        <position position="1"/>
    </location>
</feature>
<organism evidence="2 3">
    <name type="scientific">Folsomia candida</name>
    <name type="common">Springtail</name>
    <dbReference type="NCBI Taxonomy" id="158441"/>
    <lineage>
        <taxon>Eukaryota</taxon>
        <taxon>Metazoa</taxon>
        <taxon>Ecdysozoa</taxon>
        <taxon>Arthropoda</taxon>
        <taxon>Hexapoda</taxon>
        <taxon>Collembola</taxon>
        <taxon>Entomobryomorpha</taxon>
        <taxon>Isotomoidea</taxon>
        <taxon>Isotomidae</taxon>
        <taxon>Proisotominae</taxon>
        <taxon>Folsomia</taxon>
    </lineage>
</organism>
<keyword evidence="3" id="KW-1185">Reference proteome</keyword>